<accession>A0AAE0HZU9</accession>
<gene>
    <name evidence="2" type="ORF">B0H66DRAFT_273481</name>
</gene>
<dbReference type="AlphaFoldDB" id="A0AAE0HZU9"/>
<feature type="chain" id="PRO_5042149085" description="Secreted protein" evidence="1">
    <location>
        <begin position="26"/>
        <end position="132"/>
    </location>
</feature>
<evidence type="ECO:0000313" key="2">
    <source>
        <dbReference type="EMBL" id="KAK3315907.1"/>
    </source>
</evidence>
<evidence type="ECO:0000313" key="3">
    <source>
        <dbReference type="Proteomes" id="UP001283341"/>
    </source>
</evidence>
<protein>
    <recommendedName>
        <fullName evidence="4">Secreted protein</fullName>
    </recommendedName>
</protein>
<sequence>MKPASSSLISSIHLVFLLGIGTNAAVQIGCTKNKINTTEQDAAVRDLGNICETKGPITQSMKISWTAGKVRAYACNYSMASPNPCTTAEIEAALCQVRALCGDGMSGWWYDSDWLKGYGIEALHVDWCASID</sequence>
<proteinExistence type="predicted"/>
<reference evidence="2" key="1">
    <citation type="journal article" date="2023" name="Mol. Phylogenet. Evol.">
        <title>Genome-scale phylogeny and comparative genomics of the fungal order Sordariales.</title>
        <authorList>
            <person name="Hensen N."/>
            <person name="Bonometti L."/>
            <person name="Westerberg I."/>
            <person name="Brannstrom I.O."/>
            <person name="Guillou S."/>
            <person name="Cros-Aarteil S."/>
            <person name="Calhoun S."/>
            <person name="Haridas S."/>
            <person name="Kuo A."/>
            <person name="Mondo S."/>
            <person name="Pangilinan J."/>
            <person name="Riley R."/>
            <person name="LaButti K."/>
            <person name="Andreopoulos B."/>
            <person name="Lipzen A."/>
            <person name="Chen C."/>
            <person name="Yan M."/>
            <person name="Daum C."/>
            <person name="Ng V."/>
            <person name="Clum A."/>
            <person name="Steindorff A."/>
            <person name="Ohm R.A."/>
            <person name="Martin F."/>
            <person name="Silar P."/>
            <person name="Natvig D.O."/>
            <person name="Lalanne C."/>
            <person name="Gautier V."/>
            <person name="Ament-Velasquez S.L."/>
            <person name="Kruys A."/>
            <person name="Hutchinson M.I."/>
            <person name="Powell A.J."/>
            <person name="Barry K."/>
            <person name="Miller A.N."/>
            <person name="Grigoriev I.V."/>
            <person name="Debuchy R."/>
            <person name="Gladieux P."/>
            <person name="Hiltunen Thoren M."/>
            <person name="Johannesson H."/>
        </authorList>
    </citation>
    <scope>NUCLEOTIDE SEQUENCE</scope>
    <source>
        <strain evidence="2">CBS 118394</strain>
    </source>
</reference>
<comment type="caution">
    <text evidence="2">The sequence shown here is derived from an EMBL/GenBank/DDBJ whole genome shotgun (WGS) entry which is preliminary data.</text>
</comment>
<feature type="signal peptide" evidence="1">
    <location>
        <begin position="1"/>
        <end position="25"/>
    </location>
</feature>
<name>A0AAE0HZU9_9PEZI</name>
<evidence type="ECO:0008006" key="4">
    <source>
        <dbReference type="Google" id="ProtNLM"/>
    </source>
</evidence>
<dbReference type="EMBL" id="JAUEDM010000005">
    <property type="protein sequence ID" value="KAK3315907.1"/>
    <property type="molecule type" value="Genomic_DNA"/>
</dbReference>
<organism evidence="2 3">
    <name type="scientific">Apodospora peruviana</name>
    <dbReference type="NCBI Taxonomy" id="516989"/>
    <lineage>
        <taxon>Eukaryota</taxon>
        <taxon>Fungi</taxon>
        <taxon>Dikarya</taxon>
        <taxon>Ascomycota</taxon>
        <taxon>Pezizomycotina</taxon>
        <taxon>Sordariomycetes</taxon>
        <taxon>Sordariomycetidae</taxon>
        <taxon>Sordariales</taxon>
        <taxon>Lasiosphaeriaceae</taxon>
        <taxon>Apodospora</taxon>
    </lineage>
</organism>
<keyword evidence="1" id="KW-0732">Signal</keyword>
<dbReference type="Proteomes" id="UP001283341">
    <property type="component" value="Unassembled WGS sequence"/>
</dbReference>
<reference evidence="2" key="2">
    <citation type="submission" date="2023-06" db="EMBL/GenBank/DDBJ databases">
        <authorList>
            <consortium name="Lawrence Berkeley National Laboratory"/>
            <person name="Haridas S."/>
            <person name="Hensen N."/>
            <person name="Bonometti L."/>
            <person name="Westerberg I."/>
            <person name="Brannstrom I.O."/>
            <person name="Guillou S."/>
            <person name="Cros-Aarteil S."/>
            <person name="Calhoun S."/>
            <person name="Kuo A."/>
            <person name="Mondo S."/>
            <person name="Pangilinan J."/>
            <person name="Riley R."/>
            <person name="Labutti K."/>
            <person name="Andreopoulos B."/>
            <person name="Lipzen A."/>
            <person name="Chen C."/>
            <person name="Yanf M."/>
            <person name="Daum C."/>
            <person name="Ng V."/>
            <person name="Clum A."/>
            <person name="Steindorff A."/>
            <person name="Ohm R."/>
            <person name="Martin F."/>
            <person name="Silar P."/>
            <person name="Natvig D."/>
            <person name="Lalanne C."/>
            <person name="Gautier V."/>
            <person name="Ament-Velasquez S.L."/>
            <person name="Kruys A."/>
            <person name="Hutchinson M.I."/>
            <person name="Powell A.J."/>
            <person name="Barry K."/>
            <person name="Miller A.N."/>
            <person name="Grigoriev I.V."/>
            <person name="Debuchy R."/>
            <person name="Gladieux P."/>
            <person name="Thoren M.H."/>
            <person name="Johannesson H."/>
        </authorList>
    </citation>
    <scope>NUCLEOTIDE SEQUENCE</scope>
    <source>
        <strain evidence="2">CBS 118394</strain>
    </source>
</reference>
<evidence type="ECO:0000256" key="1">
    <source>
        <dbReference type="SAM" id="SignalP"/>
    </source>
</evidence>
<keyword evidence="3" id="KW-1185">Reference proteome</keyword>